<keyword evidence="2" id="KW-1185">Reference proteome</keyword>
<accession>A0A016STJ4</accession>
<name>A0A016STJ4_9BILA</name>
<dbReference type="Proteomes" id="UP000024635">
    <property type="component" value="Unassembled WGS sequence"/>
</dbReference>
<gene>
    <name evidence="1" type="primary">Acey_s0179.g698</name>
    <name evidence="1" type="ORF">Y032_0179g698</name>
</gene>
<proteinExistence type="predicted"/>
<protein>
    <submittedName>
        <fullName evidence="1">Uncharacterized protein</fullName>
    </submittedName>
</protein>
<organism evidence="1 2">
    <name type="scientific">Ancylostoma ceylanicum</name>
    <dbReference type="NCBI Taxonomy" id="53326"/>
    <lineage>
        <taxon>Eukaryota</taxon>
        <taxon>Metazoa</taxon>
        <taxon>Ecdysozoa</taxon>
        <taxon>Nematoda</taxon>
        <taxon>Chromadorea</taxon>
        <taxon>Rhabditida</taxon>
        <taxon>Rhabditina</taxon>
        <taxon>Rhabditomorpha</taxon>
        <taxon>Strongyloidea</taxon>
        <taxon>Ancylostomatidae</taxon>
        <taxon>Ancylostomatinae</taxon>
        <taxon>Ancylostoma</taxon>
    </lineage>
</organism>
<dbReference type="EMBL" id="JARK01001515">
    <property type="protein sequence ID" value="EYB93692.1"/>
    <property type="molecule type" value="Genomic_DNA"/>
</dbReference>
<dbReference type="AlphaFoldDB" id="A0A016STJ4"/>
<reference evidence="2" key="1">
    <citation type="journal article" date="2015" name="Nat. Genet.">
        <title>The genome and transcriptome of the zoonotic hookworm Ancylostoma ceylanicum identify infection-specific gene families.</title>
        <authorList>
            <person name="Schwarz E.M."/>
            <person name="Hu Y."/>
            <person name="Antoshechkin I."/>
            <person name="Miller M.M."/>
            <person name="Sternberg P.W."/>
            <person name="Aroian R.V."/>
        </authorList>
    </citation>
    <scope>NUCLEOTIDE SEQUENCE</scope>
    <source>
        <strain evidence="2">HY135</strain>
    </source>
</reference>
<comment type="caution">
    <text evidence="1">The sequence shown here is derived from an EMBL/GenBank/DDBJ whole genome shotgun (WGS) entry which is preliminary data.</text>
</comment>
<evidence type="ECO:0000313" key="1">
    <source>
        <dbReference type="EMBL" id="EYB93692.1"/>
    </source>
</evidence>
<evidence type="ECO:0000313" key="2">
    <source>
        <dbReference type="Proteomes" id="UP000024635"/>
    </source>
</evidence>
<sequence>MLIRYPVSGIRYPVIFGLSVIRTVIRATENPVSAHPWCVPTVTCGGCQSHRSPVLAIRGGHRQRQPCMVLHLT</sequence>